<gene>
    <name evidence="2" type="ORF">PAHA3_4470</name>
</gene>
<protein>
    <submittedName>
        <fullName evidence="2">Aminoglycoside phosphotransferase</fullName>
    </submittedName>
</protein>
<dbReference type="EMBL" id="BCNV01000005">
    <property type="protein sequence ID" value="GAS84367.1"/>
    <property type="molecule type" value="Genomic_DNA"/>
</dbReference>
<name>A0A100VQU7_PAEAM</name>
<evidence type="ECO:0000313" key="2">
    <source>
        <dbReference type="EMBL" id="GAS84367.1"/>
    </source>
</evidence>
<dbReference type="InterPro" id="IPR002575">
    <property type="entry name" value="Aminoglycoside_PTrfase"/>
</dbReference>
<dbReference type="Proteomes" id="UP000069697">
    <property type="component" value="Unassembled WGS sequence"/>
</dbReference>
<proteinExistence type="predicted"/>
<dbReference type="SUPFAM" id="SSF56112">
    <property type="entry name" value="Protein kinase-like (PK-like)"/>
    <property type="match status" value="1"/>
</dbReference>
<evidence type="ECO:0000313" key="3">
    <source>
        <dbReference type="Proteomes" id="UP000069697"/>
    </source>
</evidence>
<comment type="caution">
    <text evidence="2">The sequence shown here is derived from an EMBL/GenBank/DDBJ whole genome shotgun (WGS) entry which is preliminary data.</text>
</comment>
<dbReference type="Pfam" id="PF01636">
    <property type="entry name" value="APH"/>
    <property type="match status" value="1"/>
</dbReference>
<dbReference type="PANTHER" id="PTHR21310">
    <property type="entry name" value="AMINOGLYCOSIDE PHOSPHOTRANSFERASE-RELATED-RELATED"/>
    <property type="match status" value="1"/>
</dbReference>
<reference evidence="3" key="2">
    <citation type="submission" date="2016-01" db="EMBL/GenBank/DDBJ databases">
        <title>Draft Genome Sequence of Paenibacillus amylolyticus Heshi-A3 that Was Isolated from Fermented Rice Bran with Aging Salted Mackerel, Which Was Named Heshiko as Traditional Fermented Seafood in Japan.</title>
        <authorList>
            <person name="Akuzawa S."/>
            <person name="Nakagawa J."/>
            <person name="Kanekatsu T."/>
            <person name="Kubota E."/>
            <person name="Ohtake R."/>
            <person name="Suzuki T."/>
            <person name="Kanesaki Y."/>
        </authorList>
    </citation>
    <scope>NUCLEOTIDE SEQUENCE [LARGE SCALE GENOMIC DNA]</scope>
    <source>
        <strain evidence="3">Heshi-A3</strain>
    </source>
</reference>
<sequence length="286" mass="32146">MVHRLGNKIGEGGCAEVFEWEDGSKIVKLAKPNTITSALEAELHHCHIASACGLPVPKPYDLVTVEGRSGIVFERIDGETIMKRFVDRAVEQSRMQQPLDFSEDFVNARITAQLFHQIHSHSVAHMPSQRENIKHNIVAAQYLAEAEKAAVIAHLDRLPMKQQLCHGDPNPGNILLRDHDAVIIDWNNASTGNPEADLAEYIIMIRYAILPPHLPHEATVVLDATREASIRIFMEEYEKLSGIRYADVEPWIAPVAARKLIADAISDAEKIMLMDEIRRRLRTPYS</sequence>
<feature type="domain" description="Aminoglycoside phosphotransferase" evidence="1">
    <location>
        <begin position="19"/>
        <end position="202"/>
    </location>
</feature>
<keyword evidence="2" id="KW-0808">Transferase</keyword>
<organism evidence="2 3">
    <name type="scientific">Paenibacillus amylolyticus</name>
    <dbReference type="NCBI Taxonomy" id="1451"/>
    <lineage>
        <taxon>Bacteria</taxon>
        <taxon>Bacillati</taxon>
        <taxon>Bacillota</taxon>
        <taxon>Bacilli</taxon>
        <taxon>Bacillales</taxon>
        <taxon>Paenibacillaceae</taxon>
        <taxon>Paenibacillus</taxon>
    </lineage>
</organism>
<accession>A0A100VQU7</accession>
<reference evidence="2 3" key="1">
    <citation type="journal article" date="2016" name="Genome Announc.">
        <title>Draft Genome Sequence of Paenibacillus amylolyticus Heshi-A3, Isolated from Fermented Rice Bran in a Japanese Fermented Seafood Dish.</title>
        <authorList>
            <person name="Akuzawa S."/>
            <person name="Nagaoka J."/>
            <person name="Kanekatsu M."/>
            <person name="Kubota E."/>
            <person name="Ohtake R."/>
            <person name="Suzuki T."/>
            <person name="Kanesaki Y."/>
        </authorList>
    </citation>
    <scope>NUCLEOTIDE SEQUENCE [LARGE SCALE GENOMIC DNA]</scope>
    <source>
        <strain evidence="2 3">Heshi-A3</strain>
    </source>
</reference>
<evidence type="ECO:0000259" key="1">
    <source>
        <dbReference type="Pfam" id="PF01636"/>
    </source>
</evidence>
<dbReference type="Gene3D" id="3.90.1200.10">
    <property type="match status" value="1"/>
</dbReference>
<dbReference type="InterPro" id="IPR011009">
    <property type="entry name" value="Kinase-like_dom_sf"/>
</dbReference>
<dbReference type="GO" id="GO:0016740">
    <property type="term" value="F:transferase activity"/>
    <property type="evidence" value="ECO:0007669"/>
    <property type="project" value="UniProtKB-KW"/>
</dbReference>
<dbReference type="PANTHER" id="PTHR21310:SF40">
    <property type="entry name" value="AMINOGLYCOSIDE PHOSPHOTRANSFERASE DOMAIN-CONTAINING PROTEIN-RELATED"/>
    <property type="match status" value="1"/>
</dbReference>
<dbReference type="RefSeq" id="WP_062836772.1">
    <property type="nucleotide sequence ID" value="NZ_BCNV01000005.1"/>
</dbReference>
<dbReference type="InterPro" id="IPR051678">
    <property type="entry name" value="AGP_Transferase"/>
</dbReference>
<dbReference type="AlphaFoldDB" id="A0A100VQU7"/>